<proteinExistence type="inferred from homology"/>
<keyword evidence="2 4" id="KW-0479">Metal-binding</keyword>
<dbReference type="Gene3D" id="1.10.8.10">
    <property type="entry name" value="DNA helicase RuvA subunit, C-terminal domain"/>
    <property type="match status" value="1"/>
</dbReference>
<comment type="similarity">
    <text evidence="1">Belongs to the IAP family.</text>
</comment>
<dbReference type="EMBL" id="JACVVK020000077">
    <property type="protein sequence ID" value="KAK7495207.1"/>
    <property type="molecule type" value="Genomic_DNA"/>
</dbReference>
<dbReference type="Gene3D" id="1.10.533.10">
    <property type="entry name" value="Death Domain, Fas"/>
    <property type="match status" value="1"/>
</dbReference>
<evidence type="ECO:0000256" key="1">
    <source>
        <dbReference type="ARBA" id="ARBA00006672"/>
    </source>
</evidence>
<dbReference type="Gene3D" id="1.10.1170.10">
    <property type="entry name" value="Inhibitor Of Apoptosis Protein (2mihbC-IAP-1), Chain A"/>
    <property type="match status" value="3"/>
</dbReference>
<dbReference type="SUPFAM" id="SSF57924">
    <property type="entry name" value="Inhibitor of apoptosis (IAP) repeat"/>
    <property type="match status" value="3"/>
</dbReference>
<dbReference type="Pfam" id="PF00653">
    <property type="entry name" value="BIR"/>
    <property type="match status" value="3"/>
</dbReference>
<evidence type="ECO:0000313" key="8">
    <source>
        <dbReference type="Proteomes" id="UP001519460"/>
    </source>
</evidence>
<dbReference type="PANTHER" id="PTHR10044:SF139">
    <property type="entry name" value="DEATH-ASSOCIATED INHIBITOR OF APOPTOSIS 2"/>
    <property type="match status" value="1"/>
</dbReference>
<accession>A0ABD0L7Q6</accession>
<dbReference type="Pfam" id="PF13920">
    <property type="entry name" value="zf-C3HC4_3"/>
    <property type="match status" value="1"/>
</dbReference>
<evidence type="ECO:0000259" key="6">
    <source>
        <dbReference type="PROSITE" id="PS50089"/>
    </source>
</evidence>
<keyword evidence="3" id="KW-0862">Zinc</keyword>
<evidence type="ECO:0000256" key="4">
    <source>
        <dbReference type="PROSITE-ProRule" id="PRU00175"/>
    </source>
</evidence>
<evidence type="ECO:0000256" key="2">
    <source>
        <dbReference type="ARBA" id="ARBA00022771"/>
    </source>
</evidence>
<evidence type="ECO:0000256" key="5">
    <source>
        <dbReference type="SAM" id="MobiDB-lite"/>
    </source>
</evidence>
<gene>
    <name evidence="7" type="ORF">BaRGS_00013617</name>
</gene>
<keyword evidence="8" id="KW-1185">Reference proteome</keyword>
<organism evidence="7 8">
    <name type="scientific">Batillaria attramentaria</name>
    <dbReference type="NCBI Taxonomy" id="370345"/>
    <lineage>
        <taxon>Eukaryota</taxon>
        <taxon>Metazoa</taxon>
        <taxon>Spiralia</taxon>
        <taxon>Lophotrochozoa</taxon>
        <taxon>Mollusca</taxon>
        <taxon>Gastropoda</taxon>
        <taxon>Caenogastropoda</taxon>
        <taxon>Sorbeoconcha</taxon>
        <taxon>Cerithioidea</taxon>
        <taxon>Batillariidae</taxon>
        <taxon>Batillaria</taxon>
    </lineage>
</organism>
<evidence type="ECO:0000313" key="7">
    <source>
        <dbReference type="EMBL" id="KAK7495207.1"/>
    </source>
</evidence>
<dbReference type="PROSITE" id="PS50143">
    <property type="entry name" value="BIR_REPEAT_2"/>
    <property type="match status" value="3"/>
</dbReference>
<keyword evidence="2 4" id="KW-0863">Zinc-finger</keyword>
<reference evidence="7 8" key="1">
    <citation type="journal article" date="2023" name="Sci. Data">
        <title>Genome assembly of the Korean intertidal mud-creeper Batillaria attramentaria.</title>
        <authorList>
            <person name="Patra A.K."/>
            <person name="Ho P.T."/>
            <person name="Jun S."/>
            <person name="Lee S.J."/>
            <person name="Kim Y."/>
            <person name="Won Y.J."/>
        </authorList>
    </citation>
    <scope>NUCLEOTIDE SEQUENCE [LARGE SCALE GENOMIC DNA]</scope>
    <source>
        <strain evidence="7">Wonlab-2016</strain>
    </source>
</reference>
<name>A0ABD0L7Q6_9CAEN</name>
<dbReference type="PROSITE" id="PS50089">
    <property type="entry name" value="ZF_RING_2"/>
    <property type="match status" value="1"/>
</dbReference>
<comment type="caution">
    <text evidence="7">The sequence shown here is derived from an EMBL/GenBank/DDBJ whole genome shotgun (WGS) entry which is preliminary data.</text>
</comment>
<dbReference type="PANTHER" id="PTHR10044">
    <property type="entry name" value="INHIBITOR OF APOPTOSIS"/>
    <property type="match status" value="1"/>
</dbReference>
<feature type="region of interest" description="Disordered" evidence="5">
    <location>
        <begin position="453"/>
        <end position="472"/>
    </location>
</feature>
<dbReference type="InterPro" id="IPR011029">
    <property type="entry name" value="DEATH-like_dom_sf"/>
</dbReference>
<evidence type="ECO:0000256" key="3">
    <source>
        <dbReference type="ARBA" id="ARBA00022833"/>
    </source>
</evidence>
<protein>
    <recommendedName>
        <fullName evidence="6">RING-type domain-containing protein</fullName>
    </recommendedName>
</protein>
<sequence>MDVSRSCFLTPDMKRLVTFHETPIRSSLCRSLSNSASKFSQAGFERKPDAIDDIVECSECGASFRDWEGESPIAVHRVISPNCPFLNREFDDPHSDRLLEREGVRRQLFPSSPGTEDTRPSQRVLHRQNVIRHPFKPKFGGFEMLFASHRLLTFGDLSHPRSSILAENGFVYRQESADVLCVYCGVVLDVNIHQPKRAHERESPDCPFVLLFDVGNIGREEEGCIRLKYFQQRQRVTNTSVFTIRHPECESVDVRRATFANWPTLQADVDPEQLSEAGFFYTNFTDKVRCFCCGVSMYGWHADGPVDVWQQHAKGSPTCYFVLQCKGQHFVQEAAAAEWLATCIGPNERNEPVTSSDGVVAELPGSLTMDMTPIQGALACQYTIERVRHAVLKYFLLTCLYPNEPCLIATLKAEDENYATVCEQRETILCNEQALEAKERTVQQKEQEKERAVQQKEQEKQRAVQQERQEKEQERQEKQALQTAVQQALELNRKEQQIQLLLQQLQSLQAQLPEEAGQLAPEPDLEAVEPNEDIPERVRCKVCLNAESSVLILPCHHVSCCAQCVTSLHTTALDEHRRCPVCRAHIEETHPAFIA</sequence>
<dbReference type="Proteomes" id="UP001519460">
    <property type="component" value="Unassembled WGS sequence"/>
</dbReference>
<feature type="domain" description="RING-type" evidence="6">
    <location>
        <begin position="540"/>
        <end position="583"/>
    </location>
</feature>
<dbReference type="InterPro" id="IPR001841">
    <property type="entry name" value="Znf_RING"/>
</dbReference>
<dbReference type="SMART" id="SM00238">
    <property type="entry name" value="BIR"/>
    <property type="match status" value="3"/>
</dbReference>
<dbReference type="AlphaFoldDB" id="A0ABD0L7Q6"/>
<dbReference type="SMART" id="SM00184">
    <property type="entry name" value="RING"/>
    <property type="match status" value="1"/>
</dbReference>
<dbReference type="GO" id="GO:0008270">
    <property type="term" value="F:zinc ion binding"/>
    <property type="evidence" value="ECO:0007669"/>
    <property type="project" value="UniProtKB-KW"/>
</dbReference>
<dbReference type="CDD" id="cd00022">
    <property type="entry name" value="BIR"/>
    <property type="match status" value="1"/>
</dbReference>
<dbReference type="InterPro" id="IPR050784">
    <property type="entry name" value="IAP"/>
</dbReference>
<dbReference type="InterPro" id="IPR001370">
    <property type="entry name" value="BIR_rpt"/>
</dbReference>